<dbReference type="AlphaFoldDB" id="A0A4C2ESI4"/>
<comment type="catalytic activity">
    <reaction evidence="1">
        <text>ATP + protein L-histidine = ADP + protein N-phospho-L-histidine.</text>
        <dbReference type="EC" id="2.7.13.3"/>
    </reaction>
</comment>
<keyword evidence="5" id="KW-0418">Kinase</keyword>
<gene>
    <name evidence="8" type="ORF">Harman_30840</name>
</gene>
<evidence type="ECO:0000256" key="1">
    <source>
        <dbReference type="ARBA" id="ARBA00000085"/>
    </source>
</evidence>
<feature type="domain" description="PAS" evidence="6">
    <location>
        <begin position="126"/>
        <end position="196"/>
    </location>
</feature>
<dbReference type="GO" id="GO:0006355">
    <property type="term" value="P:regulation of DNA-templated transcription"/>
    <property type="evidence" value="ECO:0007669"/>
    <property type="project" value="InterPro"/>
</dbReference>
<evidence type="ECO:0000256" key="4">
    <source>
        <dbReference type="ARBA" id="ARBA00022679"/>
    </source>
</evidence>
<dbReference type="SMART" id="SM00086">
    <property type="entry name" value="PAC"/>
    <property type="match status" value="3"/>
</dbReference>
<feature type="domain" description="PAS" evidence="6">
    <location>
        <begin position="485"/>
        <end position="558"/>
    </location>
</feature>
<evidence type="ECO:0000259" key="7">
    <source>
        <dbReference type="PROSITE" id="PS50113"/>
    </source>
</evidence>
<reference evidence="8 9" key="1">
    <citation type="submission" date="2019-02" db="EMBL/GenBank/DDBJ databases">
        <title>Haloarcula mannanilyticum sp. nov., a mannan degrading haloarchaeon isolated from commercial salt.</title>
        <authorList>
            <person name="Enomoto S."/>
            <person name="Shimane Y."/>
            <person name="Kamekura M."/>
            <person name="Ito T."/>
            <person name="Moriya O."/>
            <person name="Ihara K."/>
            <person name="Takahashi-Ando N."/>
            <person name="Fukushima Y."/>
            <person name="Yoshida Y."/>
            <person name="Usama R."/>
            <person name="Takai K."/>
            <person name="Minegishi H."/>
        </authorList>
    </citation>
    <scope>NUCLEOTIDE SEQUENCE [LARGE SCALE GENOMIC DNA]</scope>
    <source>
        <strain evidence="8 9">MD130-1</strain>
    </source>
</reference>
<dbReference type="PANTHER" id="PTHR43304">
    <property type="entry name" value="PHYTOCHROME-LIKE PROTEIN CPH1"/>
    <property type="match status" value="1"/>
</dbReference>
<feature type="domain" description="PAC" evidence="7">
    <location>
        <begin position="198"/>
        <end position="250"/>
    </location>
</feature>
<name>A0A4C2ESI4_9EURY</name>
<dbReference type="Pfam" id="PF13426">
    <property type="entry name" value="PAS_9"/>
    <property type="match status" value="1"/>
</dbReference>
<comment type="caution">
    <text evidence="8">The sequence shown here is derived from an EMBL/GenBank/DDBJ whole genome shotgun (WGS) entry which is preliminary data.</text>
</comment>
<dbReference type="Proteomes" id="UP000304382">
    <property type="component" value="Unassembled WGS sequence"/>
</dbReference>
<dbReference type="InterPro" id="IPR035965">
    <property type="entry name" value="PAS-like_dom_sf"/>
</dbReference>
<protein>
    <recommendedName>
        <fullName evidence="2">histidine kinase</fullName>
        <ecNumber evidence="2">2.7.13.3</ecNumber>
    </recommendedName>
</protein>
<dbReference type="Gene3D" id="3.30.450.20">
    <property type="entry name" value="PAS domain"/>
    <property type="match status" value="4"/>
</dbReference>
<evidence type="ECO:0000256" key="5">
    <source>
        <dbReference type="ARBA" id="ARBA00022777"/>
    </source>
</evidence>
<feature type="domain" description="PAC" evidence="7">
    <location>
        <begin position="561"/>
        <end position="613"/>
    </location>
</feature>
<dbReference type="PROSITE" id="PS50112">
    <property type="entry name" value="PAS"/>
    <property type="match status" value="2"/>
</dbReference>
<keyword evidence="3" id="KW-0597">Phosphoprotein</keyword>
<dbReference type="EMBL" id="BIXZ01000006">
    <property type="protein sequence ID" value="GCF15149.1"/>
    <property type="molecule type" value="Genomic_DNA"/>
</dbReference>
<accession>A0A4C2ESI4</accession>
<keyword evidence="4" id="KW-0808">Transferase</keyword>
<dbReference type="GO" id="GO:0004673">
    <property type="term" value="F:protein histidine kinase activity"/>
    <property type="evidence" value="ECO:0007669"/>
    <property type="project" value="UniProtKB-EC"/>
</dbReference>
<dbReference type="InterPro" id="IPR000700">
    <property type="entry name" value="PAS-assoc_C"/>
</dbReference>
<dbReference type="Pfam" id="PF08447">
    <property type="entry name" value="PAS_3"/>
    <property type="match status" value="1"/>
</dbReference>
<evidence type="ECO:0000313" key="8">
    <source>
        <dbReference type="EMBL" id="GCF15149.1"/>
    </source>
</evidence>
<dbReference type="SUPFAM" id="SSF55785">
    <property type="entry name" value="PYP-like sensor domain (PAS domain)"/>
    <property type="match status" value="4"/>
</dbReference>
<dbReference type="PANTHER" id="PTHR43304:SF1">
    <property type="entry name" value="PAC DOMAIN-CONTAINING PROTEIN"/>
    <property type="match status" value="1"/>
</dbReference>
<evidence type="ECO:0000313" key="9">
    <source>
        <dbReference type="Proteomes" id="UP000304382"/>
    </source>
</evidence>
<sequence>MTVVHIGSATDLIHQAVTAASEIGSPDCLVSVDADQLELSSLDRAAIRVIVFEVDPESDLDRLNELLAAYPEVPVLAIVPEAAAVDTAIAAGVADVFIRRDGINEATLLARRIEAVAATRTRDLRLGESTERLIDTIDDLFYVIDMDGTLVRWNDTFRDLTGYEDSELAEMHAFDFFTGTDKDQIAEAIAKISEHGSGFVEAALVSKDGTSTPIEYTGTLITDTDGSPEGIVGIGRDVADRREREDRLVRLRQSVETITDNAPVTLFEVDPDGTVSSVRGKTLARALDQPTVQGLSLDECFGDQPEVQGDIEAALTGDPNRRLVDIGTSTLELWLQPLLEETGTVNRVIGLVLDVTAREERAKMLDQIQANAGEVIWMSTPGKEAMDFISDSYADIWGRPPDTLREDAMSFVEAIHPDDRDRVEAALTEQRTDPDAYEETYRVVHPDGTVRWVHDQAAGVYEDGELTRIVGIATDITVRKRREQELELKNRAIETAPVGIAIHTADEPTHQITYVNEAFESITGYDRDELTGRSIGLLAGEDTYSGRIEAVVDALETGAHLSTVAIFYRANGTPFWGRVDIAPVVGTDGDVTHVVSFLQDVTESKEHEQEIERHLTEFSEVLAEDLGIPLETAQTHLDTALESGSHEDIQQAEQSVNRVLSLVEDLTTVHSFSVKSRRVSEAIRDKEPTNTEQNE</sequence>
<proteinExistence type="predicted"/>
<feature type="domain" description="PAC" evidence="7">
    <location>
        <begin position="437"/>
        <end position="488"/>
    </location>
</feature>
<dbReference type="NCBIfam" id="TIGR00229">
    <property type="entry name" value="sensory_box"/>
    <property type="match status" value="3"/>
</dbReference>
<keyword evidence="9" id="KW-1185">Reference proteome</keyword>
<evidence type="ECO:0000256" key="3">
    <source>
        <dbReference type="ARBA" id="ARBA00022553"/>
    </source>
</evidence>
<dbReference type="InterPro" id="IPR000014">
    <property type="entry name" value="PAS"/>
</dbReference>
<dbReference type="Pfam" id="PF00989">
    <property type="entry name" value="PAS"/>
    <property type="match status" value="1"/>
</dbReference>
<dbReference type="InterPro" id="IPR001610">
    <property type="entry name" value="PAC"/>
</dbReference>
<dbReference type="InterPro" id="IPR013655">
    <property type="entry name" value="PAS_fold_3"/>
</dbReference>
<organism evidence="8 9">
    <name type="scientific">Haloarcula mannanilytica</name>
    <dbReference type="NCBI Taxonomy" id="2509225"/>
    <lineage>
        <taxon>Archaea</taxon>
        <taxon>Methanobacteriati</taxon>
        <taxon>Methanobacteriota</taxon>
        <taxon>Stenosarchaea group</taxon>
        <taxon>Halobacteria</taxon>
        <taxon>Halobacteriales</taxon>
        <taxon>Haloarculaceae</taxon>
        <taxon>Haloarcula</taxon>
    </lineage>
</organism>
<evidence type="ECO:0000256" key="2">
    <source>
        <dbReference type="ARBA" id="ARBA00012438"/>
    </source>
</evidence>
<dbReference type="CDD" id="cd00130">
    <property type="entry name" value="PAS"/>
    <property type="match status" value="3"/>
</dbReference>
<dbReference type="InterPro" id="IPR013767">
    <property type="entry name" value="PAS_fold"/>
</dbReference>
<dbReference type="EC" id="2.7.13.3" evidence="2"/>
<evidence type="ECO:0000259" key="6">
    <source>
        <dbReference type="PROSITE" id="PS50112"/>
    </source>
</evidence>
<dbReference type="SMART" id="SM00091">
    <property type="entry name" value="PAS"/>
    <property type="match status" value="3"/>
</dbReference>
<dbReference type="PROSITE" id="PS50113">
    <property type="entry name" value="PAC"/>
    <property type="match status" value="3"/>
</dbReference>
<dbReference type="InterPro" id="IPR052162">
    <property type="entry name" value="Sensor_kinase/Photoreceptor"/>
</dbReference>